<dbReference type="Proteomes" id="UP000030019">
    <property type="component" value="Unassembled WGS sequence"/>
</dbReference>
<name>A0A0A0DIJ1_9STRE</name>
<proteinExistence type="predicted"/>
<evidence type="ECO:0000313" key="2">
    <source>
        <dbReference type="EMBL" id="KGM36782.1"/>
    </source>
</evidence>
<dbReference type="RefSeq" id="WP_037617366.1">
    <property type="nucleotide sequence ID" value="NZ_JPEN01000078.1"/>
</dbReference>
<feature type="transmembrane region" description="Helical" evidence="1">
    <location>
        <begin position="78"/>
        <end position="97"/>
    </location>
</feature>
<evidence type="ECO:0008006" key="4">
    <source>
        <dbReference type="Google" id="ProtNLM"/>
    </source>
</evidence>
<dbReference type="AlphaFoldDB" id="A0A0A0DIJ1"/>
<sequence length="212" mass="24000">MLRLQKMIQILLVAMLTQASLLLLAQPVSNRLVLSRPSFLFILGLILCLLCYAFYFSHELEDFKEEVRSSERFQHLRCLYFLMIAANAVGVVLLCGWETSLLAPVQQMFSDSFFSSSLLLLGMDLFVSSPLTAKKITLKVRMSYRENWGLVLGIALFSLFRNPGELSCFLLYLGLGTCFVQLLKGWVQPLELSLLAHVIRNIIVLGLLPFCL</sequence>
<gene>
    <name evidence="2" type="ORF">SSIN_1464</name>
</gene>
<accession>A0A0A0DIJ1</accession>
<protein>
    <recommendedName>
        <fullName evidence="4">CAAX amino terminal protease family protein</fullName>
    </recommendedName>
</protein>
<organism evidence="2 3">
    <name type="scientific">Streptococcus sinensis</name>
    <dbReference type="NCBI Taxonomy" id="176090"/>
    <lineage>
        <taxon>Bacteria</taxon>
        <taxon>Bacillati</taxon>
        <taxon>Bacillota</taxon>
        <taxon>Bacilli</taxon>
        <taxon>Lactobacillales</taxon>
        <taxon>Streptococcaceae</taxon>
        <taxon>Streptococcus</taxon>
    </lineage>
</organism>
<dbReference type="EMBL" id="JPEN01000078">
    <property type="protein sequence ID" value="KGM36782.1"/>
    <property type="molecule type" value="Genomic_DNA"/>
</dbReference>
<feature type="transmembrane region" description="Helical" evidence="1">
    <location>
        <begin position="37"/>
        <end position="57"/>
    </location>
</feature>
<keyword evidence="1" id="KW-1133">Transmembrane helix</keyword>
<comment type="caution">
    <text evidence="2">The sequence shown here is derived from an EMBL/GenBank/DDBJ whole genome shotgun (WGS) entry which is preliminary data.</text>
</comment>
<evidence type="ECO:0000313" key="3">
    <source>
        <dbReference type="Proteomes" id="UP000030019"/>
    </source>
</evidence>
<keyword evidence="1" id="KW-0812">Transmembrane</keyword>
<keyword evidence="1" id="KW-0472">Membrane</keyword>
<reference evidence="2 3" key="1">
    <citation type="submission" date="2014-06" db="EMBL/GenBank/DDBJ databases">
        <authorList>
            <person name="Teng J.L."/>
            <person name="Huang Y."/>
            <person name="Tse H."/>
            <person name="Lau S.K."/>
            <person name="Woo P.C."/>
        </authorList>
    </citation>
    <scope>NUCLEOTIDE SEQUENCE [LARGE SCALE GENOMIC DNA]</scope>
    <source>
        <strain evidence="2 3">HKU4</strain>
    </source>
</reference>
<evidence type="ECO:0000256" key="1">
    <source>
        <dbReference type="SAM" id="Phobius"/>
    </source>
</evidence>
<feature type="transmembrane region" description="Helical" evidence="1">
    <location>
        <begin position="109"/>
        <end position="127"/>
    </location>
</feature>
<keyword evidence="3" id="KW-1185">Reference proteome</keyword>
<dbReference type="PATRIC" id="fig|176090.4.peg.1425"/>
<dbReference type="STRING" id="176090.SSIN_1464"/>